<organism evidence="1 2">
    <name type="scientific">Polyplosphaeria fusca</name>
    <dbReference type="NCBI Taxonomy" id="682080"/>
    <lineage>
        <taxon>Eukaryota</taxon>
        <taxon>Fungi</taxon>
        <taxon>Dikarya</taxon>
        <taxon>Ascomycota</taxon>
        <taxon>Pezizomycotina</taxon>
        <taxon>Dothideomycetes</taxon>
        <taxon>Pleosporomycetidae</taxon>
        <taxon>Pleosporales</taxon>
        <taxon>Tetraplosphaeriaceae</taxon>
        <taxon>Polyplosphaeria</taxon>
    </lineage>
</organism>
<dbReference type="AlphaFoldDB" id="A0A9P4QTE2"/>
<reference evidence="1" key="1">
    <citation type="journal article" date="2020" name="Stud. Mycol.">
        <title>101 Dothideomycetes genomes: a test case for predicting lifestyles and emergence of pathogens.</title>
        <authorList>
            <person name="Haridas S."/>
            <person name="Albert R."/>
            <person name="Binder M."/>
            <person name="Bloem J."/>
            <person name="Labutti K."/>
            <person name="Salamov A."/>
            <person name="Andreopoulos B."/>
            <person name="Baker S."/>
            <person name="Barry K."/>
            <person name="Bills G."/>
            <person name="Bluhm B."/>
            <person name="Cannon C."/>
            <person name="Castanera R."/>
            <person name="Culley D."/>
            <person name="Daum C."/>
            <person name="Ezra D."/>
            <person name="Gonzalez J."/>
            <person name="Henrissat B."/>
            <person name="Kuo A."/>
            <person name="Liang C."/>
            <person name="Lipzen A."/>
            <person name="Lutzoni F."/>
            <person name="Magnuson J."/>
            <person name="Mondo S."/>
            <person name="Nolan M."/>
            <person name="Ohm R."/>
            <person name="Pangilinan J."/>
            <person name="Park H.-J."/>
            <person name="Ramirez L."/>
            <person name="Alfaro M."/>
            <person name="Sun H."/>
            <person name="Tritt A."/>
            <person name="Yoshinaga Y."/>
            <person name="Zwiers L.-H."/>
            <person name="Turgeon B."/>
            <person name="Goodwin S."/>
            <person name="Spatafora J."/>
            <person name="Crous P."/>
            <person name="Grigoriev I."/>
        </authorList>
    </citation>
    <scope>NUCLEOTIDE SEQUENCE</scope>
    <source>
        <strain evidence="1">CBS 125425</strain>
    </source>
</reference>
<name>A0A9P4QTE2_9PLEO</name>
<dbReference type="EMBL" id="ML996161">
    <property type="protein sequence ID" value="KAF2733442.1"/>
    <property type="molecule type" value="Genomic_DNA"/>
</dbReference>
<keyword evidence="2" id="KW-1185">Reference proteome</keyword>
<evidence type="ECO:0000313" key="2">
    <source>
        <dbReference type="Proteomes" id="UP000799444"/>
    </source>
</evidence>
<dbReference type="OrthoDB" id="3545916at2759"/>
<sequence>MQSTTPINYYDMGIVRGKHLLSRNADQISGREAIYTPLTGLRRMDHQFEPNFHELVNHVKSVSRRIQPYIDPQKRPAVINNVTYSTMLKFPEDNEDLVEGLIWFWLRKTCFRSPFSFGEPFSELTMATWKHLYGVLLQKTEPATTRSEIETRRLSLISEYKVFIHIKITETLTGFCMSPYPVTLSAEILRMVERALTLAIAMSLHRSRIQVMGQPFVVEPQRNGLRFAHLTPGLVKWGDEEGKQFKEGEWLVMPIGLNVFPDALHFHSPSVNGYSTSRAL</sequence>
<dbReference type="Proteomes" id="UP000799444">
    <property type="component" value="Unassembled WGS sequence"/>
</dbReference>
<evidence type="ECO:0000313" key="1">
    <source>
        <dbReference type="EMBL" id="KAF2733442.1"/>
    </source>
</evidence>
<gene>
    <name evidence="1" type="ORF">EJ04DRAFT_553368</name>
</gene>
<proteinExistence type="predicted"/>
<accession>A0A9P4QTE2</accession>
<comment type="caution">
    <text evidence="1">The sequence shown here is derived from an EMBL/GenBank/DDBJ whole genome shotgun (WGS) entry which is preliminary data.</text>
</comment>
<protein>
    <submittedName>
        <fullName evidence="1">Uncharacterized protein</fullName>
    </submittedName>
</protein>